<evidence type="ECO:0000313" key="4">
    <source>
        <dbReference type="Proteomes" id="UP000282323"/>
    </source>
</evidence>
<dbReference type="RefSeq" id="WP_124194921.1">
    <property type="nucleotide sequence ID" value="NZ_REGA01000004.1"/>
</dbReference>
<dbReference type="AlphaFoldDB" id="A0A3N6PA46"/>
<keyword evidence="1" id="KW-0812">Transmembrane</keyword>
<dbReference type="InterPro" id="IPR005530">
    <property type="entry name" value="SPW"/>
</dbReference>
<evidence type="ECO:0000256" key="1">
    <source>
        <dbReference type="SAM" id="Phobius"/>
    </source>
</evidence>
<accession>A0A3N6PA46</accession>
<sequence>MERASSDRSSPMAQRTAGLAAGFGFLILISGVFFTGFGLIIVNNVVVGAVLAASAAYAAAVPSGGRLPGIVPPAVVVLFGLWTIAAPFVLGVEGILIWSNVVLGVLVTILAVASVYGSRRESAATGTGTSSRT</sequence>
<reference evidence="3 4" key="1">
    <citation type="submission" date="2018-10" db="EMBL/GenBank/DDBJ databases">
        <title>Natrarchaeobius chitinivorans gen. nov., sp. nov., and Natrarchaeobius haloalkaliphilus sp. nov., alkaliphilic, chitin-utilizing haloarchaea from hypersaline alkaline lakes.</title>
        <authorList>
            <person name="Sorokin D.Y."/>
            <person name="Elcheninov A.G."/>
            <person name="Kostrikina N.A."/>
            <person name="Bale N.J."/>
            <person name="Sinninghe Damste J.S."/>
            <person name="Khijniak T.V."/>
            <person name="Kublanov I.V."/>
            <person name="Toshchakov S.V."/>
        </authorList>
    </citation>
    <scope>NUCLEOTIDE SEQUENCE [LARGE SCALE GENOMIC DNA]</scope>
    <source>
        <strain evidence="3 4">AArcht4T</strain>
    </source>
</reference>
<comment type="caution">
    <text evidence="3">The sequence shown here is derived from an EMBL/GenBank/DDBJ whole genome shotgun (WGS) entry which is preliminary data.</text>
</comment>
<feature type="transmembrane region" description="Helical" evidence="1">
    <location>
        <begin position="95"/>
        <end position="116"/>
    </location>
</feature>
<dbReference type="EMBL" id="REGA01000004">
    <property type="protein sequence ID" value="RQG95919.1"/>
    <property type="molecule type" value="Genomic_DNA"/>
</dbReference>
<evidence type="ECO:0000313" key="3">
    <source>
        <dbReference type="EMBL" id="RQG95919.1"/>
    </source>
</evidence>
<feature type="domain" description="SPW repeat-containing integral membrane" evidence="2">
    <location>
        <begin position="18"/>
        <end position="112"/>
    </location>
</feature>
<feature type="transmembrane region" description="Helical" evidence="1">
    <location>
        <begin position="12"/>
        <end position="34"/>
    </location>
</feature>
<gene>
    <name evidence="3" type="ORF">EA473_06985</name>
</gene>
<keyword evidence="1" id="KW-1133">Transmembrane helix</keyword>
<organism evidence="3 4">
    <name type="scientific">Natrarchaeobius chitinivorans</name>
    <dbReference type="NCBI Taxonomy" id="1679083"/>
    <lineage>
        <taxon>Archaea</taxon>
        <taxon>Methanobacteriati</taxon>
        <taxon>Methanobacteriota</taxon>
        <taxon>Stenosarchaea group</taxon>
        <taxon>Halobacteria</taxon>
        <taxon>Halobacteriales</taxon>
        <taxon>Natrialbaceae</taxon>
        <taxon>Natrarchaeobius</taxon>
    </lineage>
</organism>
<proteinExistence type="predicted"/>
<dbReference type="Pfam" id="PF03779">
    <property type="entry name" value="SPW"/>
    <property type="match status" value="1"/>
</dbReference>
<feature type="transmembrane region" description="Helical" evidence="1">
    <location>
        <begin position="67"/>
        <end position="89"/>
    </location>
</feature>
<dbReference type="Proteomes" id="UP000282323">
    <property type="component" value="Unassembled WGS sequence"/>
</dbReference>
<keyword evidence="4" id="KW-1185">Reference proteome</keyword>
<dbReference type="OrthoDB" id="204305at2157"/>
<keyword evidence="1" id="KW-0472">Membrane</keyword>
<protein>
    <recommendedName>
        <fullName evidence="2">SPW repeat-containing integral membrane domain-containing protein</fullName>
    </recommendedName>
</protein>
<feature type="transmembrane region" description="Helical" evidence="1">
    <location>
        <begin position="40"/>
        <end position="60"/>
    </location>
</feature>
<name>A0A3N6PA46_NATCH</name>
<evidence type="ECO:0000259" key="2">
    <source>
        <dbReference type="Pfam" id="PF03779"/>
    </source>
</evidence>